<dbReference type="Proteomes" id="UP000271533">
    <property type="component" value="Chromosome"/>
</dbReference>
<dbReference type="InterPro" id="IPR020070">
    <property type="entry name" value="Ribosomal_bL9_N"/>
</dbReference>
<dbReference type="RefSeq" id="WP_158361038.1">
    <property type="nucleotide sequence ID" value="NZ_CP032759.1"/>
</dbReference>
<keyword evidence="3 7" id="KW-0694">RNA-binding</keyword>
<evidence type="ECO:0000256" key="5">
    <source>
        <dbReference type="ARBA" id="ARBA00023274"/>
    </source>
</evidence>
<dbReference type="SUPFAM" id="SSF55653">
    <property type="entry name" value="Ribosomal protein L9 C-domain"/>
    <property type="match status" value="1"/>
</dbReference>
<comment type="similarity">
    <text evidence="1 7">Belongs to the bacterial ribosomal protein bL9 family.</text>
</comment>
<dbReference type="GO" id="GO:0005840">
    <property type="term" value="C:ribosome"/>
    <property type="evidence" value="ECO:0007669"/>
    <property type="project" value="UniProtKB-KW"/>
</dbReference>
<dbReference type="InterPro" id="IPR000244">
    <property type="entry name" value="Ribosomal_bL9"/>
</dbReference>
<dbReference type="InterPro" id="IPR009027">
    <property type="entry name" value="Ribosomal_bL9/RNase_H1_N"/>
</dbReference>
<dbReference type="GO" id="GO:0003735">
    <property type="term" value="F:structural constituent of ribosome"/>
    <property type="evidence" value="ECO:0007669"/>
    <property type="project" value="InterPro"/>
</dbReference>
<dbReference type="PANTHER" id="PTHR21368">
    <property type="entry name" value="50S RIBOSOMAL PROTEIN L9"/>
    <property type="match status" value="1"/>
</dbReference>
<evidence type="ECO:0000313" key="10">
    <source>
        <dbReference type="Proteomes" id="UP000271533"/>
    </source>
</evidence>
<gene>
    <name evidence="7" type="primary">rplI</name>
    <name evidence="9" type="ORF">D8S97_00905</name>
</gene>
<sequence>MEVILLLKIKKLGDSGAIVHVKSGYARNFLIPKGKAILANKKNIESFEAQRIELEKENISKLLIAQSRAEKIKKIKSIIIQSKVGKEGKIFGSIGIRNIIKEMTLLGIKVNKKEIKLPNGVLRQVGEHKVIFQPHNEVHEYFIVSVIAKK</sequence>
<keyword evidence="2 7" id="KW-0699">rRNA-binding</keyword>
<reference evidence="9 10" key="1">
    <citation type="submission" date="2018-10" db="EMBL/GenBank/DDBJ databases">
        <title>Genome sequence of the corn leaf aphid (Rhopalosiphum maidis Fitch).</title>
        <authorList>
            <person name="Chen W."/>
            <person name="Shakir S."/>
            <person name="Bigham M."/>
            <person name="Fei Z."/>
            <person name="Jander G."/>
        </authorList>
    </citation>
    <scope>NUCLEOTIDE SEQUENCE [LARGE SCALE GENOMIC DNA]</scope>
    <source>
        <strain evidence="9 10">BTI</strain>
    </source>
</reference>
<dbReference type="GO" id="GO:0006412">
    <property type="term" value="P:translation"/>
    <property type="evidence" value="ECO:0007669"/>
    <property type="project" value="UniProtKB-UniRule"/>
</dbReference>
<dbReference type="PROSITE" id="PS00651">
    <property type="entry name" value="RIBOSOMAL_L9"/>
    <property type="match status" value="1"/>
</dbReference>
<dbReference type="AlphaFoldDB" id="A0A3G2I5E8"/>
<evidence type="ECO:0000256" key="3">
    <source>
        <dbReference type="ARBA" id="ARBA00022884"/>
    </source>
</evidence>
<evidence type="ECO:0000256" key="4">
    <source>
        <dbReference type="ARBA" id="ARBA00022980"/>
    </source>
</evidence>
<dbReference type="HAMAP" id="MF_00503">
    <property type="entry name" value="Ribosomal_bL9"/>
    <property type="match status" value="1"/>
</dbReference>
<dbReference type="InterPro" id="IPR036791">
    <property type="entry name" value="Ribosomal_bL9_C_sf"/>
</dbReference>
<evidence type="ECO:0000256" key="1">
    <source>
        <dbReference type="ARBA" id="ARBA00010605"/>
    </source>
</evidence>
<evidence type="ECO:0000256" key="2">
    <source>
        <dbReference type="ARBA" id="ARBA00022730"/>
    </source>
</evidence>
<accession>A0A3G2I5E8</accession>
<dbReference type="OrthoDB" id="9788336at2"/>
<dbReference type="InterPro" id="IPR036935">
    <property type="entry name" value="Ribosomal_bL9_N_sf"/>
</dbReference>
<dbReference type="InterPro" id="IPR020594">
    <property type="entry name" value="Ribosomal_bL9_bac/chp"/>
</dbReference>
<dbReference type="Gene3D" id="3.10.430.100">
    <property type="entry name" value="Ribosomal protein L9, C-terminal domain"/>
    <property type="match status" value="1"/>
</dbReference>
<dbReference type="SUPFAM" id="SSF55658">
    <property type="entry name" value="L9 N-domain-like"/>
    <property type="match status" value="1"/>
</dbReference>
<comment type="function">
    <text evidence="7">Binds to the 23S rRNA.</text>
</comment>
<keyword evidence="4 7" id="KW-0689">Ribosomal protein</keyword>
<evidence type="ECO:0000259" key="8">
    <source>
        <dbReference type="PROSITE" id="PS00651"/>
    </source>
</evidence>
<dbReference type="GO" id="GO:1990904">
    <property type="term" value="C:ribonucleoprotein complex"/>
    <property type="evidence" value="ECO:0007669"/>
    <property type="project" value="UniProtKB-KW"/>
</dbReference>
<keyword evidence="5 7" id="KW-0687">Ribonucleoprotein</keyword>
<dbReference type="Gene3D" id="3.40.5.10">
    <property type="entry name" value="Ribosomal protein L9, N-terminal domain"/>
    <property type="match status" value="1"/>
</dbReference>
<evidence type="ECO:0000313" key="9">
    <source>
        <dbReference type="EMBL" id="AYN24535.1"/>
    </source>
</evidence>
<protein>
    <recommendedName>
        <fullName evidence="6 7">Large ribosomal subunit protein bL9</fullName>
    </recommendedName>
</protein>
<dbReference type="Pfam" id="PF01281">
    <property type="entry name" value="Ribosomal_L9_N"/>
    <property type="match status" value="1"/>
</dbReference>
<dbReference type="NCBIfam" id="TIGR00158">
    <property type="entry name" value="L9"/>
    <property type="match status" value="1"/>
</dbReference>
<dbReference type="InterPro" id="IPR020069">
    <property type="entry name" value="Ribosomal_bL9_C"/>
</dbReference>
<organism evidence="9 10">
    <name type="scientific">Buchnera aphidicola subsp. Rhopalosiphum maidis</name>
    <dbReference type="NCBI Taxonomy" id="118109"/>
    <lineage>
        <taxon>Bacteria</taxon>
        <taxon>Pseudomonadati</taxon>
        <taxon>Pseudomonadota</taxon>
        <taxon>Gammaproteobacteria</taxon>
        <taxon>Enterobacterales</taxon>
        <taxon>Erwiniaceae</taxon>
        <taxon>Buchnera</taxon>
    </lineage>
</organism>
<feature type="domain" description="Ribosomal protein L9" evidence="8">
    <location>
        <begin position="13"/>
        <end position="40"/>
    </location>
</feature>
<evidence type="ECO:0000256" key="7">
    <source>
        <dbReference type="HAMAP-Rule" id="MF_00503"/>
    </source>
</evidence>
<dbReference type="GO" id="GO:0019843">
    <property type="term" value="F:rRNA binding"/>
    <property type="evidence" value="ECO:0007669"/>
    <property type="project" value="UniProtKB-UniRule"/>
</dbReference>
<dbReference type="Pfam" id="PF03948">
    <property type="entry name" value="Ribosomal_L9_C"/>
    <property type="match status" value="1"/>
</dbReference>
<evidence type="ECO:0000256" key="6">
    <source>
        <dbReference type="ARBA" id="ARBA00035292"/>
    </source>
</evidence>
<name>A0A3G2I5E8_BUCRM</name>
<proteinExistence type="inferred from homology"/>
<dbReference type="EMBL" id="CP032759">
    <property type="protein sequence ID" value="AYN24535.1"/>
    <property type="molecule type" value="Genomic_DNA"/>
</dbReference>